<gene>
    <name evidence="1" type="ORF">PH7735_01870</name>
</gene>
<dbReference type="GeneID" id="83880908"/>
<name>A0A0P1IQ80_9RHOB</name>
<evidence type="ECO:0008006" key="3">
    <source>
        <dbReference type="Google" id="ProtNLM"/>
    </source>
</evidence>
<dbReference type="Pfam" id="PF07386">
    <property type="entry name" value="DUF1499"/>
    <property type="match status" value="1"/>
</dbReference>
<evidence type="ECO:0000313" key="2">
    <source>
        <dbReference type="Proteomes" id="UP000051870"/>
    </source>
</evidence>
<keyword evidence="2" id="KW-1185">Reference proteome</keyword>
<dbReference type="EMBL" id="CYTW01000001">
    <property type="protein sequence ID" value="CUJ95463.1"/>
    <property type="molecule type" value="Genomic_DNA"/>
</dbReference>
<dbReference type="AlphaFoldDB" id="A0A0P1IQ80"/>
<sequence>MIFIWLIAIAMLGVLAYVRLAPSDPEVWHVTPKVEADKTFRNGATRRVLTGGGGLKKLETIALTEPRTEIFAGSSESGMITFVSRSRLVGYPDYTTAMQVGEDLLIYARSRFGRRDFGVNAARVDGWIDALVAY</sequence>
<dbReference type="RefSeq" id="WP_058310949.1">
    <property type="nucleotide sequence ID" value="NZ_CANLZE010000002.1"/>
</dbReference>
<reference evidence="2" key="1">
    <citation type="submission" date="2015-09" db="EMBL/GenBank/DDBJ databases">
        <authorList>
            <person name="Rodrigo-Torres Lidia"/>
            <person name="Arahal R.David."/>
        </authorList>
    </citation>
    <scope>NUCLEOTIDE SEQUENCE [LARGE SCALE GENOMIC DNA]</scope>
    <source>
        <strain evidence="2">CECT 7735</strain>
    </source>
</reference>
<protein>
    <recommendedName>
        <fullName evidence="3">DUF1499 domain-containing protein</fullName>
    </recommendedName>
</protein>
<proteinExistence type="predicted"/>
<dbReference type="STRING" id="1715693.PH7735_01870"/>
<accession>A0A0P1IQ80</accession>
<dbReference type="Proteomes" id="UP000051870">
    <property type="component" value="Unassembled WGS sequence"/>
</dbReference>
<dbReference type="InterPro" id="IPR010865">
    <property type="entry name" value="DUF1499"/>
</dbReference>
<organism evidence="1 2">
    <name type="scientific">Shimia thalassica</name>
    <dbReference type="NCBI Taxonomy" id="1715693"/>
    <lineage>
        <taxon>Bacteria</taxon>
        <taxon>Pseudomonadati</taxon>
        <taxon>Pseudomonadota</taxon>
        <taxon>Alphaproteobacteria</taxon>
        <taxon>Rhodobacterales</taxon>
        <taxon>Roseobacteraceae</taxon>
    </lineage>
</organism>
<evidence type="ECO:0000313" key="1">
    <source>
        <dbReference type="EMBL" id="CUJ95463.1"/>
    </source>
</evidence>